<keyword evidence="1" id="KW-0378">Hydrolase</keyword>
<dbReference type="InterPro" id="IPR051055">
    <property type="entry name" value="PIF1_helicase"/>
</dbReference>
<evidence type="ECO:0000313" key="3">
    <source>
        <dbReference type="EMBL" id="GMF55156.1"/>
    </source>
</evidence>
<protein>
    <recommendedName>
        <fullName evidence="1">ATP-dependent DNA helicase</fullName>
        <ecNumber evidence="1">5.6.2.3</ecNumber>
    </recommendedName>
</protein>
<dbReference type="GO" id="GO:0006281">
    <property type="term" value="P:DNA repair"/>
    <property type="evidence" value="ECO:0007669"/>
    <property type="project" value="UniProtKB-KW"/>
</dbReference>
<evidence type="ECO:0000256" key="1">
    <source>
        <dbReference type="RuleBase" id="RU363044"/>
    </source>
</evidence>
<proteinExistence type="inferred from homology"/>
<gene>
    <name evidence="3" type="ORF">Pfra01_002316400</name>
</gene>
<dbReference type="GO" id="GO:0016787">
    <property type="term" value="F:hydrolase activity"/>
    <property type="evidence" value="ECO:0007669"/>
    <property type="project" value="UniProtKB-KW"/>
</dbReference>
<name>A0A9W7D393_9STRA</name>
<dbReference type="GO" id="GO:0000723">
    <property type="term" value="P:telomere maintenance"/>
    <property type="evidence" value="ECO:0007669"/>
    <property type="project" value="InterPro"/>
</dbReference>
<comment type="caution">
    <text evidence="3">The sequence shown here is derived from an EMBL/GenBank/DDBJ whole genome shotgun (WGS) entry which is preliminary data.</text>
</comment>
<dbReference type="EMBL" id="BSXT01003664">
    <property type="protein sequence ID" value="GMF55156.1"/>
    <property type="molecule type" value="Genomic_DNA"/>
</dbReference>
<sequence>MMKCTTKDQQNLEHPLAIHIHAYNKASLKAAEAVDKAVRGRHFVQSMCCSMSNAQEVSALLAALYLERKSPFYCSHFFHNVFLPSYVATLFANAEIDVVFAPEMSSSRLNPLDALSDGEDDLDSSQCPAISSDDEDCDVADLQEDEAAPITPAISHIRMRQWSDAATHLVATSNESPSSETSPLPSMSMEELDDVIREADATFGRKTIGPIQSSVHASPSDVPTRSISGLHNLNEKQHKAFVRIGRPFLKSLLATPDSTIDQIITIIGGAPGTGKSEVIRALQSFAISSIKTAAYQGVAAEAANGQTIHKLFQWGINNTAHTKQYSPEPKEATLHLLIMDAVSTTDAKLIGMVDIALRQLKTKPNERFGGVSVVFIGDRLLDYYNH</sequence>
<keyword evidence="1" id="KW-0347">Helicase</keyword>
<comment type="similarity">
    <text evidence="1">Belongs to the helicase family.</text>
</comment>
<reference evidence="3" key="1">
    <citation type="submission" date="2023-04" db="EMBL/GenBank/DDBJ databases">
        <title>Phytophthora fragariaefolia NBRC 109709.</title>
        <authorList>
            <person name="Ichikawa N."/>
            <person name="Sato H."/>
            <person name="Tonouchi N."/>
        </authorList>
    </citation>
    <scope>NUCLEOTIDE SEQUENCE</scope>
    <source>
        <strain evidence="3">NBRC 109709</strain>
    </source>
</reference>
<comment type="catalytic activity">
    <reaction evidence="1">
        <text>ATP + H2O = ADP + phosphate + H(+)</text>
        <dbReference type="Rhea" id="RHEA:13065"/>
        <dbReference type="ChEBI" id="CHEBI:15377"/>
        <dbReference type="ChEBI" id="CHEBI:15378"/>
        <dbReference type="ChEBI" id="CHEBI:30616"/>
        <dbReference type="ChEBI" id="CHEBI:43474"/>
        <dbReference type="ChEBI" id="CHEBI:456216"/>
        <dbReference type="EC" id="5.6.2.3"/>
    </reaction>
</comment>
<accession>A0A9W7D393</accession>
<evidence type="ECO:0000259" key="2">
    <source>
        <dbReference type="Pfam" id="PF05970"/>
    </source>
</evidence>
<keyword evidence="1" id="KW-0547">Nucleotide-binding</keyword>
<feature type="domain" description="DNA helicase Pif1-like DEAD-box helicase" evidence="2">
    <location>
        <begin position="267"/>
        <end position="378"/>
    </location>
</feature>
<dbReference type="OrthoDB" id="192530at2759"/>
<dbReference type="GO" id="GO:0043139">
    <property type="term" value="F:5'-3' DNA helicase activity"/>
    <property type="evidence" value="ECO:0007669"/>
    <property type="project" value="UniProtKB-EC"/>
</dbReference>
<dbReference type="EC" id="5.6.2.3" evidence="1"/>
<dbReference type="GO" id="GO:0006310">
    <property type="term" value="P:DNA recombination"/>
    <property type="evidence" value="ECO:0007669"/>
    <property type="project" value="UniProtKB-KW"/>
</dbReference>
<comment type="cofactor">
    <cofactor evidence="1">
        <name>Mg(2+)</name>
        <dbReference type="ChEBI" id="CHEBI:18420"/>
    </cofactor>
</comment>
<dbReference type="AlphaFoldDB" id="A0A9W7D393"/>
<keyword evidence="1" id="KW-0067">ATP-binding</keyword>
<keyword evidence="1" id="KW-0233">DNA recombination</keyword>
<evidence type="ECO:0000313" key="4">
    <source>
        <dbReference type="Proteomes" id="UP001165121"/>
    </source>
</evidence>
<dbReference type="Gene3D" id="3.40.50.300">
    <property type="entry name" value="P-loop containing nucleotide triphosphate hydrolases"/>
    <property type="match status" value="1"/>
</dbReference>
<dbReference type="Proteomes" id="UP001165121">
    <property type="component" value="Unassembled WGS sequence"/>
</dbReference>
<organism evidence="3 4">
    <name type="scientific">Phytophthora fragariaefolia</name>
    <dbReference type="NCBI Taxonomy" id="1490495"/>
    <lineage>
        <taxon>Eukaryota</taxon>
        <taxon>Sar</taxon>
        <taxon>Stramenopiles</taxon>
        <taxon>Oomycota</taxon>
        <taxon>Peronosporomycetes</taxon>
        <taxon>Peronosporales</taxon>
        <taxon>Peronosporaceae</taxon>
        <taxon>Phytophthora</taxon>
    </lineage>
</organism>
<dbReference type="InterPro" id="IPR010285">
    <property type="entry name" value="DNA_helicase_pif1-like_DEAD"/>
</dbReference>
<dbReference type="SUPFAM" id="SSF52540">
    <property type="entry name" value="P-loop containing nucleoside triphosphate hydrolases"/>
    <property type="match status" value="1"/>
</dbReference>
<dbReference type="GO" id="GO:0005524">
    <property type="term" value="F:ATP binding"/>
    <property type="evidence" value="ECO:0007669"/>
    <property type="project" value="UniProtKB-KW"/>
</dbReference>
<dbReference type="Pfam" id="PF05970">
    <property type="entry name" value="PIF1"/>
    <property type="match status" value="1"/>
</dbReference>
<keyword evidence="1" id="KW-0227">DNA damage</keyword>
<dbReference type="PANTHER" id="PTHR47642">
    <property type="entry name" value="ATP-DEPENDENT DNA HELICASE"/>
    <property type="match status" value="1"/>
</dbReference>
<dbReference type="InterPro" id="IPR027417">
    <property type="entry name" value="P-loop_NTPase"/>
</dbReference>
<keyword evidence="1" id="KW-0234">DNA repair</keyword>
<keyword evidence="4" id="KW-1185">Reference proteome</keyword>